<keyword evidence="3" id="KW-0560">Oxidoreductase</keyword>
<accession>A0A6G1ICV7</accession>
<dbReference type="SUPFAM" id="SSF51735">
    <property type="entry name" value="NAD(P)-binding Rossmann-fold domains"/>
    <property type="match status" value="1"/>
</dbReference>
<dbReference type="GO" id="GO:0016491">
    <property type="term" value="F:oxidoreductase activity"/>
    <property type="evidence" value="ECO:0007669"/>
    <property type="project" value="UniProtKB-KW"/>
</dbReference>
<gene>
    <name evidence="5" type="ORF">K458DRAFT_425050</name>
</gene>
<organism evidence="5 6">
    <name type="scientific">Lentithecium fluviatile CBS 122367</name>
    <dbReference type="NCBI Taxonomy" id="1168545"/>
    <lineage>
        <taxon>Eukaryota</taxon>
        <taxon>Fungi</taxon>
        <taxon>Dikarya</taxon>
        <taxon>Ascomycota</taxon>
        <taxon>Pezizomycotina</taxon>
        <taxon>Dothideomycetes</taxon>
        <taxon>Pleosporomycetidae</taxon>
        <taxon>Pleosporales</taxon>
        <taxon>Massarineae</taxon>
        <taxon>Lentitheciaceae</taxon>
        <taxon>Lentithecium</taxon>
    </lineage>
</organism>
<evidence type="ECO:0000313" key="5">
    <source>
        <dbReference type="EMBL" id="KAF2676036.1"/>
    </source>
</evidence>
<feature type="domain" description="NmrA-like" evidence="4">
    <location>
        <begin position="3"/>
        <end position="237"/>
    </location>
</feature>
<comment type="similarity">
    <text evidence="1">Belongs to the NmrA-type oxidoreductase family. Isoflavone reductase subfamily.</text>
</comment>
<name>A0A6G1ICV7_9PLEO</name>
<evidence type="ECO:0000256" key="2">
    <source>
        <dbReference type="ARBA" id="ARBA00022857"/>
    </source>
</evidence>
<dbReference type="AlphaFoldDB" id="A0A6G1ICV7"/>
<dbReference type="PANTHER" id="PTHR47706:SF4">
    <property type="entry name" value="NMRA-LIKE DOMAIN-CONTAINING PROTEIN"/>
    <property type="match status" value="1"/>
</dbReference>
<proteinExistence type="inferred from homology"/>
<dbReference type="Gene3D" id="3.40.50.720">
    <property type="entry name" value="NAD(P)-binding Rossmann-like Domain"/>
    <property type="match status" value="1"/>
</dbReference>
<evidence type="ECO:0000256" key="1">
    <source>
        <dbReference type="ARBA" id="ARBA00005725"/>
    </source>
</evidence>
<keyword evidence="6" id="KW-1185">Reference proteome</keyword>
<reference evidence="5" key="1">
    <citation type="journal article" date="2020" name="Stud. Mycol.">
        <title>101 Dothideomycetes genomes: a test case for predicting lifestyles and emergence of pathogens.</title>
        <authorList>
            <person name="Haridas S."/>
            <person name="Albert R."/>
            <person name="Binder M."/>
            <person name="Bloem J."/>
            <person name="Labutti K."/>
            <person name="Salamov A."/>
            <person name="Andreopoulos B."/>
            <person name="Baker S."/>
            <person name="Barry K."/>
            <person name="Bills G."/>
            <person name="Bluhm B."/>
            <person name="Cannon C."/>
            <person name="Castanera R."/>
            <person name="Culley D."/>
            <person name="Daum C."/>
            <person name="Ezra D."/>
            <person name="Gonzalez J."/>
            <person name="Henrissat B."/>
            <person name="Kuo A."/>
            <person name="Liang C."/>
            <person name="Lipzen A."/>
            <person name="Lutzoni F."/>
            <person name="Magnuson J."/>
            <person name="Mondo S."/>
            <person name="Nolan M."/>
            <person name="Ohm R."/>
            <person name="Pangilinan J."/>
            <person name="Park H.-J."/>
            <person name="Ramirez L."/>
            <person name="Alfaro M."/>
            <person name="Sun H."/>
            <person name="Tritt A."/>
            <person name="Yoshinaga Y."/>
            <person name="Zwiers L.-H."/>
            <person name="Turgeon B."/>
            <person name="Goodwin S."/>
            <person name="Spatafora J."/>
            <person name="Crous P."/>
            <person name="Grigoriev I."/>
        </authorList>
    </citation>
    <scope>NUCLEOTIDE SEQUENCE</scope>
    <source>
        <strain evidence="5">CBS 122367</strain>
    </source>
</reference>
<dbReference type="Proteomes" id="UP000799291">
    <property type="component" value="Unassembled WGS sequence"/>
</dbReference>
<protein>
    <submittedName>
        <fullName evidence="5">NAD(P)-binding protein</fullName>
    </submittedName>
</protein>
<keyword evidence="2" id="KW-0521">NADP</keyword>
<evidence type="ECO:0000313" key="6">
    <source>
        <dbReference type="Proteomes" id="UP000799291"/>
    </source>
</evidence>
<dbReference type="PANTHER" id="PTHR47706">
    <property type="entry name" value="NMRA-LIKE FAMILY PROTEIN"/>
    <property type="match status" value="1"/>
</dbReference>
<dbReference type="InterPro" id="IPR036291">
    <property type="entry name" value="NAD(P)-bd_dom_sf"/>
</dbReference>
<sequence>MVKIAIAGASGNVAQELLDVLIASQNHNVVLLSRKVGPVSNRATGTEWIQADYNDPDKLAQALQGVHTLLCFITPQSDPGNVAQKNLIDAAVKAGVKHYAPSEWASSSFEHMPWYAGKAEIRKYLSEINKHGKVLEYCLFQAGMFVDYLASPYKTSKHIHPFQTQFDFNNRRAIVLDGSDDARISFITAKDFCAVVAKAIEYEGQWPVVGGIRGDELMVGQLVTLGEKIRGKFSVEKVQAADLEAGVVKTTWLPKADHPAIPADQVNKLAAGFVAGMLLAISVGALSVSDEWNRLLPEYHFTQAEDFLAEAWSGKP</sequence>
<dbReference type="InterPro" id="IPR051609">
    <property type="entry name" value="NmrA/Isoflavone_reductase-like"/>
</dbReference>
<dbReference type="Pfam" id="PF05368">
    <property type="entry name" value="NmrA"/>
    <property type="match status" value="1"/>
</dbReference>
<evidence type="ECO:0000256" key="3">
    <source>
        <dbReference type="ARBA" id="ARBA00023002"/>
    </source>
</evidence>
<dbReference type="OrthoDB" id="10000533at2759"/>
<evidence type="ECO:0000259" key="4">
    <source>
        <dbReference type="Pfam" id="PF05368"/>
    </source>
</evidence>
<dbReference type="InterPro" id="IPR008030">
    <property type="entry name" value="NmrA-like"/>
</dbReference>
<dbReference type="EMBL" id="MU005641">
    <property type="protein sequence ID" value="KAF2676036.1"/>
    <property type="molecule type" value="Genomic_DNA"/>
</dbReference>